<dbReference type="PANTHER" id="PTHR21015">
    <property type="entry name" value="UDP-N-ACETYLGLUCOSAMINE--N-ACETYLMURAMYL-(PENTAPEPTIDE) PYROPHOSPHORYL-UNDECAPRENOL N-ACETYLGLUCOSAMINE TRANSFERASE 1"/>
    <property type="match status" value="1"/>
</dbReference>
<evidence type="ECO:0000256" key="9">
    <source>
        <dbReference type="ARBA" id="ARBA00023316"/>
    </source>
</evidence>
<keyword evidence="5 10" id="KW-0133">Cell shape</keyword>
<comment type="function">
    <text evidence="10">Cell wall formation. Catalyzes the transfer of a GlcNAc subunit on undecaprenyl-pyrophosphoryl-MurNAc-pentapeptide (lipid intermediate I) to form undecaprenyl-pyrophosphoryl-MurNAc-(pentapeptide)GlcNAc (lipid intermediate II).</text>
</comment>
<dbReference type="CDD" id="cd03785">
    <property type="entry name" value="GT28_MurG"/>
    <property type="match status" value="1"/>
</dbReference>
<feature type="domain" description="Glycosyl transferase family 28 C-terminal" evidence="12">
    <location>
        <begin position="186"/>
        <end position="338"/>
    </location>
</feature>
<proteinExistence type="inferred from homology"/>
<feature type="binding site" evidence="10">
    <location>
        <position position="192"/>
    </location>
    <ligand>
        <name>UDP-N-acetyl-alpha-D-glucosamine</name>
        <dbReference type="ChEBI" id="CHEBI:57705"/>
    </ligand>
</feature>
<keyword evidence="14" id="KW-1185">Reference proteome</keyword>
<dbReference type="GO" id="GO:0016757">
    <property type="term" value="F:glycosyltransferase activity"/>
    <property type="evidence" value="ECO:0007669"/>
    <property type="project" value="UniProtKB-KW"/>
</dbReference>
<feature type="binding site" evidence="10">
    <location>
        <position position="164"/>
    </location>
    <ligand>
        <name>UDP-N-acetyl-alpha-D-glucosamine</name>
        <dbReference type="ChEBI" id="CHEBI:57705"/>
    </ligand>
</feature>
<comment type="similarity">
    <text evidence="10">Belongs to the glycosyltransferase 28 family. MurG subfamily.</text>
</comment>
<evidence type="ECO:0000256" key="10">
    <source>
        <dbReference type="HAMAP-Rule" id="MF_00033"/>
    </source>
</evidence>
<keyword evidence="7 10" id="KW-0472">Membrane</keyword>
<dbReference type="Pfam" id="PF04101">
    <property type="entry name" value="Glyco_tran_28_C"/>
    <property type="match status" value="1"/>
</dbReference>
<evidence type="ECO:0000256" key="5">
    <source>
        <dbReference type="ARBA" id="ARBA00022960"/>
    </source>
</evidence>
<evidence type="ECO:0000256" key="8">
    <source>
        <dbReference type="ARBA" id="ARBA00023306"/>
    </source>
</evidence>
<dbReference type="SUPFAM" id="SSF53756">
    <property type="entry name" value="UDP-Glycosyltransferase/glycogen phosphorylase"/>
    <property type="match status" value="1"/>
</dbReference>
<name>A0ABS8D5K8_9NEIS</name>
<evidence type="ECO:0000256" key="6">
    <source>
        <dbReference type="ARBA" id="ARBA00022984"/>
    </source>
</evidence>
<keyword evidence="9 10" id="KW-0961">Cell wall biogenesis/degradation</keyword>
<dbReference type="InterPro" id="IPR006009">
    <property type="entry name" value="GlcNAc_MurG"/>
</dbReference>
<comment type="catalytic activity">
    <reaction evidence="10">
        <text>di-trans,octa-cis-undecaprenyl diphospho-N-acetyl-alpha-D-muramoyl-L-alanyl-D-glutamyl-meso-2,6-diaminopimeloyl-D-alanyl-D-alanine + UDP-N-acetyl-alpha-D-glucosamine = di-trans,octa-cis-undecaprenyl diphospho-[N-acetyl-alpha-D-glucosaminyl-(1-&gt;4)]-N-acetyl-alpha-D-muramoyl-L-alanyl-D-glutamyl-meso-2,6-diaminopimeloyl-D-alanyl-D-alanine + UDP + H(+)</text>
        <dbReference type="Rhea" id="RHEA:31227"/>
        <dbReference type="ChEBI" id="CHEBI:15378"/>
        <dbReference type="ChEBI" id="CHEBI:57705"/>
        <dbReference type="ChEBI" id="CHEBI:58223"/>
        <dbReference type="ChEBI" id="CHEBI:61387"/>
        <dbReference type="ChEBI" id="CHEBI:61388"/>
        <dbReference type="EC" id="2.4.1.227"/>
    </reaction>
</comment>
<feature type="binding site" evidence="10">
    <location>
        <position position="246"/>
    </location>
    <ligand>
        <name>UDP-N-acetyl-alpha-D-glucosamine</name>
        <dbReference type="ChEBI" id="CHEBI:57705"/>
    </ligand>
</feature>
<evidence type="ECO:0000259" key="12">
    <source>
        <dbReference type="Pfam" id="PF04101"/>
    </source>
</evidence>
<dbReference type="Gene3D" id="3.40.50.2000">
    <property type="entry name" value="Glycogen Phosphorylase B"/>
    <property type="match status" value="2"/>
</dbReference>
<dbReference type="EMBL" id="JAJBZT010000004">
    <property type="protein sequence ID" value="MCB6183496.1"/>
    <property type="molecule type" value="Genomic_DNA"/>
</dbReference>
<keyword evidence="1 10" id="KW-1003">Cell membrane</keyword>
<evidence type="ECO:0000259" key="11">
    <source>
        <dbReference type="Pfam" id="PF03033"/>
    </source>
</evidence>
<evidence type="ECO:0000256" key="7">
    <source>
        <dbReference type="ARBA" id="ARBA00023136"/>
    </source>
</evidence>
<comment type="subcellular location">
    <subcellularLocation>
        <location evidence="10">Cell membrane</location>
        <topology evidence="10">Peripheral membrane protein</topology>
        <orientation evidence="10">Cytoplasmic side</orientation>
    </subcellularLocation>
</comment>
<protein>
    <recommendedName>
        <fullName evidence="10">UDP-N-acetylglucosamine--N-acetylmuramyl-(pentapeptide) pyrophosphoryl-undecaprenol N-acetylglucosamine transferase</fullName>
        <ecNumber evidence="10">2.4.1.227</ecNumber>
    </recommendedName>
    <alternativeName>
        <fullName evidence="10">Undecaprenyl-PP-MurNAc-pentapeptide-UDPGlcNAc GlcNAc transferase</fullName>
    </alternativeName>
</protein>
<feature type="binding site" evidence="10">
    <location>
        <begin position="265"/>
        <end position="270"/>
    </location>
    <ligand>
        <name>UDP-N-acetyl-alpha-D-glucosamine</name>
        <dbReference type="ChEBI" id="CHEBI:57705"/>
    </ligand>
</feature>
<gene>
    <name evidence="10 13" type="primary">murG</name>
    <name evidence="13" type="ORF">LIN78_08040</name>
</gene>
<feature type="binding site" evidence="10">
    <location>
        <begin position="13"/>
        <end position="15"/>
    </location>
    <ligand>
        <name>UDP-N-acetyl-alpha-D-glucosamine</name>
        <dbReference type="ChEBI" id="CHEBI:57705"/>
    </ligand>
</feature>
<dbReference type="HAMAP" id="MF_00033">
    <property type="entry name" value="MurG"/>
    <property type="match status" value="1"/>
</dbReference>
<feature type="binding site" evidence="10">
    <location>
        <position position="125"/>
    </location>
    <ligand>
        <name>UDP-N-acetyl-alpha-D-glucosamine</name>
        <dbReference type="ChEBI" id="CHEBI:57705"/>
    </ligand>
</feature>
<evidence type="ECO:0000313" key="14">
    <source>
        <dbReference type="Proteomes" id="UP001165395"/>
    </source>
</evidence>
<evidence type="ECO:0000256" key="2">
    <source>
        <dbReference type="ARBA" id="ARBA00022618"/>
    </source>
</evidence>
<feature type="binding site" evidence="10">
    <location>
        <position position="291"/>
    </location>
    <ligand>
        <name>UDP-N-acetyl-alpha-D-glucosamine</name>
        <dbReference type="ChEBI" id="CHEBI:57705"/>
    </ligand>
</feature>
<evidence type="ECO:0000256" key="3">
    <source>
        <dbReference type="ARBA" id="ARBA00022676"/>
    </source>
</evidence>
<dbReference type="Pfam" id="PF03033">
    <property type="entry name" value="Glyco_transf_28"/>
    <property type="match status" value="1"/>
</dbReference>
<sequence>MSNKTALIMAAGTGGHIFPALAVADALSSKGWKIVWLGTIGGMENRLVANKGYPIVQLEMKGVRGNGIVRKLMAPAMLAKSVLQARKAIQVHRPSLVVGFGGYVCGPGAVAAKLSGIPLVIHEQNAIAGMTNRLAAKMAKLILQAFPKAFEAASNVRTVGNPVRDAICQIQSPALRYENRQGALNLLVVGGSLGAKALNEVVPAAIALLPTEMRPRITHQSGEKQIAELRANYEAAGVGAEAVPFIEDMASALAAADVVICRAGALTVSELAVAGVPGIYVPLPHAVDDHQTANAKSLTENDAGWLLPQSSLNANSLAALLQGLTREELKRRAMNARQLGLPHATDMVVVACEEVAK</sequence>
<comment type="caution">
    <text evidence="13">The sequence shown here is derived from an EMBL/GenBank/DDBJ whole genome shotgun (WGS) entry which is preliminary data.</text>
</comment>
<keyword evidence="8 10" id="KW-0131">Cell cycle</keyword>
<dbReference type="NCBIfam" id="TIGR01133">
    <property type="entry name" value="murG"/>
    <property type="match status" value="1"/>
</dbReference>
<reference evidence="13" key="1">
    <citation type="submission" date="2021-10" db="EMBL/GenBank/DDBJ databases">
        <title>The complete genome sequence of Leeia sp. TBRC 13508.</title>
        <authorList>
            <person name="Charoenyingcharoen P."/>
            <person name="Yukphan P."/>
        </authorList>
    </citation>
    <scope>NUCLEOTIDE SEQUENCE</scope>
    <source>
        <strain evidence="13">TBRC 13508</strain>
    </source>
</reference>
<evidence type="ECO:0000313" key="13">
    <source>
        <dbReference type="EMBL" id="MCB6183496.1"/>
    </source>
</evidence>
<keyword evidence="6 10" id="KW-0573">Peptidoglycan synthesis</keyword>
<dbReference type="EC" id="2.4.1.227" evidence="10"/>
<keyword evidence="4 10" id="KW-0808">Transferase</keyword>
<dbReference type="InterPro" id="IPR007235">
    <property type="entry name" value="Glyco_trans_28_C"/>
</dbReference>
<evidence type="ECO:0000256" key="4">
    <source>
        <dbReference type="ARBA" id="ARBA00022679"/>
    </source>
</evidence>
<dbReference type="PANTHER" id="PTHR21015:SF22">
    <property type="entry name" value="GLYCOSYLTRANSFERASE"/>
    <property type="match status" value="1"/>
</dbReference>
<comment type="pathway">
    <text evidence="10">Cell wall biogenesis; peptidoglycan biosynthesis.</text>
</comment>
<dbReference type="InterPro" id="IPR004276">
    <property type="entry name" value="GlycoTrans_28_N"/>
</dbReference>
<dbReference type="RefSeq" id="WP_227180281.1">
    <property type="nucleotide sequence ID" value="NZ_JAJBZT010000004.1"/>
</dbReference>
<accession>A0ABS8D5K8</accession>
<organism evidence="13 14">
    <name type="scientific">Leeia speluncae</name>
    <dbReference type="NCBI Taxonomy" id="2884804"/>
    <lineage>
        <taxon>Bacteria</taxon>
        <taxon>Pseudomonadati</taxon>
        <taxon>Pseudomonadota</taxon>
        <taxon>Betaproteobacteria</taxon>
        <taxon>Neisseriales</taxon>
        <taxon>Leeiaceae</taxon>
        <taxon>Leeia</taxon>
    </lineage>
</organism>
<dbReference type="Proteomes" id="UP001165395">
    <property type="component" value="Unassembled WGS sequence"/>
</dbReference>
<evidence type="ECO:0000256" key="1">
    <source>
        <dbReference type="ARBA" id="ARBA00022475"/>
    </source>
</evidence>
<keyword evidence="2 10" id="KW-0132">Cell division</keyword>
<keyword evidence="3 10" id="KW-0328">Glycosyltransferase</keyword>
<feature type="domain" description="Glycosyltransferase family 28 N-terminal" evidence="11">
    <location>
        <begin position="7"/>
        <end position="142"/>
    </location>
</feature>